<keyword evidence="3 6" id="KW-0560">Oxidoreductase</keyword>
<dbReference type="PRINTS" id="PR00080">
    <property type="entry name" value="SDRFAMILY"/>
</dbReference>
<sequence>MIIESGQVAYVSGAGSGIGRAIASALAARGVRLVLVDVRAEALAEVAAGFDEGQVLTAVLDVSDAEAVNAVADRTVEHFGRIDLVFNNAGVGDGGMALWESTDAEWRRTFDVNVFGVMNGIRAFVPRLIEAGRGHVVNTSSLAGLSVSVAQSAYGPSKHAVVALSEVLRLELASRGHTGIGVSVVCPGFVRTPMALSVFALLDAAPDSEPYRMIRASVPDQAAMDELIAGLRAAADTMIDPDVAAERILAAVERDVLHVLPNGDLNDAARSRAQAVLDALDAS</sequence>
<name>A0ABV6A276_9PSEU</name>
<dbReference type="GO" id="GO:0016491">
    <property type="term" value="F:oxidoreductase activity"/>
    <property type="evidence" value="ECO:0007669"/>
    <property type="project" value="UniProtKB-KW"/>
</dbReference>
<gene>
    <name evidence="6" type="ORF">ACFFQA_24980</name>
</gene>
<evidence type="ECO:0000256" key="3">
    <source>
        <dbReference type="ARBA" id="ARBA00023002"/>
    </source>
</evidence>
<dbReference type="InterPro" id="IPR057326">
    <property type="entry name" value="KR_dom"/>
</dbReference>
<evidence type="ECO:0000313" key="6">
    <source>
        <dbReference type="EMBL" id="MFB9907203.1"/>
    </source>
</evidence>
<dbReference type="SMART" id="SM00822">
    <property type="entry name" value="PKS_KR"/>
    <property type="match status" value="1"/>
</dbReference>
<dbReference type="CDD" id="cd05233">
    <property type="entry name" value="SDR_c"/>
    <property type="match status" value="1"/>
</dbReference>
<dbReference type="Pfam" id="PF00106">
    <property type="entry name" value="adh_short"/>
    <property type="match status" value="1"/>
</dbReference>
<keyword evidence="7" id="KW-1185">Reference proteome</keyword>
<dbReference type="PRINTS" id="PR00081">
    <property type="entry name" value="GDHRDH"/>
</dbReference>
<dbReference type="PANTHER" id="PTHR43391">
    <property type="entry name" value="RETINOL DEHYDROGENASE-RELATED"/>
    <property type="match status" value="1"/>
</dbReference>
<dbReference type="EMBL" id="JBHLZU010000020">
    <property type="protein sequence ID" value="MFB9907203.1"/>
    <property type="molecule type" value="Genomic_DNA"/>
</dbReference>
<comment type="similarity">
    <text evidence="1 4">Belongs to the short-chain dehydrogenases/reductases (SDR) family.</text>
</comment>
<dbReference type="Gene3D" id="3.40.50.720">
    <property type="entry name" value="NAD(P)-binding Rossmann-like Domain"/>
    <property type="match status" value="1"/>
</dbReference>
<reference evidence="6 7" key="1">
    <citation type="submission" date="2024-09" db="EMBL/GenBank/DDBJ databases">
        <authorList>
            <person name="Sun Q."/>
            <person name="Mori K."/>
        </authorList>
    </citation>
    <scope>NUCLEOTIDE SEQUENCE [LARGE SCALE GENOMIC DNA]</scope>
    <source>
        <strain evidence="6 7">TBRC 7907</strain>
    </source>
</reference>
<dbReference type="InterPro" id="IPR002347">
    <property type="entry name" value="SDR_fam"/>
</dbReference>
<protein>
    <submittedName>
        <fullName evidence="6">SDR family oxidoreductase</fullName>
        <ecNumber evidence="6">1.-.-.-</ecNumber>
    </submittedName>
</protein>
<evidence type="ECO:0000256" key="2">
    <source>
        <dbReference type="ARBA" id="ARBA00022857"/>
    </source>
</evidence>
<comment type="caution">
    <text evidence="6">The sequence shown here is derived from an EMBL/GenBank/DDBJ whole genome shotgun (WGS) entry which is preliminary data.</text>
</comment>
<dbReference type="InterPro" id="IPR036291">
    <property type="entry name" value="NAD(P)-bd_dom_sf"/>
</dbReference>
<dbReference type="RefSeq" id="WP_377856908.1">
    <property type="nucleotide sequence ID" value="NZ_JBHLZU010000020.1"/>
</dbReference>
<dbReference type="PANTHER" id="PTHR43391:SF14">
    <property type="entry name" value="DEHYDROGENASE_REDUCTASE SDR FAMILY PROTEIN 7-LIKE"/>
    <property type="match status" value="1"/>
</dbReference>
<feature type="domain" description="Ketoreductase" evidence="5">
    <location>
        <begin position="8"/>
        <end position="193"/>
    </location>
</feature>
<evidence type="ECO:0000256" key="1">
    <source>
        <dbReference type="ARBA" id="ARBA00006484"/>
    </source>
</evidence>
<keyword evidence="2" id="KW-0521">NADP</keyword>
<dbReference type="Proteomes" id="UP001589693">
    <property type="component" value="Unassembled WGS sequence"/>
</dbReference>
<evidence type="ECO:0000259" key="5">
    <source>
        <dbReference type="SMART" id="SM00822"/>
    </source>
</evidence>
<accession>A0ABV6A276</accession>
<evidence type="ECO:0000313" key="7">
    <source>
        <dbReference type="Proteomes" id="UP001589693"/>
    </source>
</evidence>
<evidence type="ECO:0000256" key="4">
    <source>
        <dbReference type="RuleBase" id="RU000363"/>
    </source>
</evidence>
<dbReference type="SUPFAM" id="SSF51735">
    <property type="entry name" value="NAD(P)-binding Rossmann-fold domains"/>
    <property type="match status" value="1"/>
</dbReference>
<proteinExistence type="inferred from homology"/>
<organism evidence="6 7">
    <name type="scientific">Allokutzneria oryzae</name>
    <dbReference type="NCBI Taxonomy" id="1378989"/>
    <lineage>
        <taxon>Bacteria</taxon>
        <taxon>Bacillati</taxon>
        <taxon>Actinomycetota</taxon>
        <taxon>Actinomycetes</taxon>
        <taxon>Pseudonocardiales</taxon>
        <taxon>Pseudonocardiaceae</taxon>
        <taxon>Allokutzneria</taxon>
    </lineage>
</organism>
<dbReference type="EC" id="1.-.-.-" evidence="6"/>